<dbReference type="PANTHER" id="PTHR11043:SF0">
    <property type="entry name" value="COATOMER SUBUNIT ZETA"/>
    <property type="match status" value="1"/>
</dbReference>
<evidence type="ECO:0000256" key="5">
    <source>
        <dbReference type="ARBA" id="ARBA00022490"/>
    </source>
</evidence>
<evidence type="ECO:0000256" key="11">
    <source>
        <dbReference type="ARBA" id="ARBA00045555"/>
    </source>
</evidence>
<feature type="domain" description="AP complex mu/sigma subunit" evidence="13">
    <location>
        <begin position="50"/>
        <end position="171"/>
    </location>
</feature>
<dbReference type="InterPro" id="IPR039652">
    <property type="entry name" value="Coatomer_zeta"/>
</dbReference>
<dbReference type="GO" id="GO:0030126">
    <property type="term" value="C:COPI vesicle coat"/>
    <property type="evidence" value="ECO:0007669"/>
    <property type="project" value="UniProtKB-UniRule"/>
</dbReference>
<dbReference type="PANTHER" id="PTHR11043">
    <property type="entry name" value="ZETA-COAT PROTEIN"/>
    <property type="match status" value="1"/>
</dbReference>
<dbReference type="VEuPathDB" id="FungiDB:ASPFODRAFT_136639"/>
<dbReference type="Gene3D" id="3.30.450.60">
    <property type="match status" value="1"/>
</dbReference>
<evidence type="ECO:0000256" key="4">
    <source>
        <dbReference type="ARBA" id="ARBA00022448"/>
    </source>
</evidence>
<dbReference type="Proteomes" id="UP000184063">
    <property type="component" value="Unassembled WGS sequence"/>
</dbReference>
<evidence type="ECO:0000256" key="10">
    <source>
        <dbReference type="ARBA" id="ARBA00023329"/>
    </source>
</evidence>
<gene>
    <name evidence="14" type="ORF">ASPFODRAFT_136639</name>
</gene>
<dbReference type="AlphaFoldDB" id="A0A1M3TE68"/>
<comment type="subunit">
    <text evidence="3 12">Oligomeric complex that consists of at least the alpha, beta, beta', gamma, delta, epsilon and zeta subunits.</text>
</comment>
<evidence type="ECO:0000256" key="12">
    <source>
        <dbReference type="RuleBase" id="RU366053"/>
    </source>
</evidence>
<dbReference type="Pfam" id="PF01217">
    <property type="entry name" value="Clat_adaptor_s"/>
    <property type="match status" value="1"/>
</dbReference>
<keyword evidence="6 12" id="KW-0931">ER-Golgi transport</keyword>
<keyword evidence="5 12" id="KW-0963">Cytoplasm</keyword>
<protein>
    <recommendedName>
        <fullName evidence="12">Coatomer subunit zeta</fullName>
    </recommendedName>
</protein>
<evidence type="ECO:0000313" key="14">
    <source>
        <dbReference type="EMBL" id="OJZ85039.1"/>
    </source>
</evidence>
<keyword evidence="10 12" id="KW-0968">Cytoplasmic vesicle</keyword>
<dbReference type="GO" id="GO:0006886">
    <property type="term" value="P:intracellular protein transport"/>
    <property type="evidence" value="ECO:0007669"/>
    <property type="project" value="TreeGrafter"/>
</dbReference>
<proteinExistence type="inferred from homology"/>
<evidence type="ECO:0000256" key="8">
    <source>
        <dbReference type="ARBA" id="ARBA00023034"/>
    </source>
</evidence>
<dbReference type="FunFam" id="3.30.450.60:FF:000013">
    <property type="entry name" value="Coatomer subunit zeta"/>
    <property type="match status" value="1"/>
</dbReference>
<dbReference type="GO" id="GO:0000139">
    <property type="term" value="C:Golgi membrane"/>
    <property type="evidence" value="ECO:0007669"/>
    <property type="project" value="UniProtKB-SubCell"/>
</dbReference>
<evidence type="ECO:0000256" key="6">
    <source>
        <dbReference type="ARBA" id="ARBA00022892"/>
    </source>
</evidence>
<dbReference type="OrthoDB" id="10249988at2759"/>
<evidence type="ECO:0000256" key="7">
    <source>
        <dbReference type="ARBA" id="ARBA00022927"/>
    </source>
</evidence>
<evidence type="ECO:0000313" key="15">
    <source>
        <dbReference type="Proteomes" id="UP000184063"/>
    </source>
</evidence>
<comment type="similarity">
    <text evidence="2 12">Belongs to the adaptor complexes small subunit family.</text>
</comment>
<keyword evidence="4 12" id="KW-0813">Transport</keyword>
<evidence type="ECO:0000256" key="3">
    <source>
        <dbReference type="ARBA" id="ARBA00011775"/>
    </source>
</evidence>
<comment type="function">
    <text evidence="11">The coatomer is a cytosolic protein complex that binds to dilysine motifs and reversibly associates with Golgi non-clathrin-coated vesicles, which further mediate biosynthetic protein transport from the ER, via the Golgi up to the trans Golgi network. Coatomer complex is required for budding from Golgi membranes, and is essential for the retrograde Golgi-to-ER transport of dilysine-tagged proteins. The zeta subunit may be involved in regulating the coat assembly and, hence, the rate of biosynthetic protein transport due to its association-dissociation properties with the coatomer complex.</text>
</comment>
<evidence type="ECO:0000259" key="13">
    <source>
        <dbReference type="Pfam" id="PF01217"/>
    </source>
</evidence>
<evidence type="ECO:0000256" key="9">
    <source>
        <dbReference type="ARBA" id="ARBA00023136"/>
    </source>
</evidence>
<evidence type="ECO:0000256" key="1">
    <source>
        <dbReference type="ARBA" id="ARBA00004255"/>
    </source>
</evidence>
<dbReference type="InterPro" id="IPR011012">
    <property type="entry name" value="Longin-like_dom_sf"/>
</dbReference>
<dbReference type="EMBL" id="KV878243">
    <property type="protein sequence ID" value="OJZ85039.1"/>
    <property type="molecule type" value="Genomic_DNA"/>
</dbReference>
<organism evidence="14 15">
    <name type="scientific">Aspergillus luchuensis (strain CBS 106.47)</name>
    <dbReference type="NCBI Taxonomy" id="1137211"/>
    <lineage>
        <taxon>Eukaryota</taxon>
        <taxon>Fungi</taxon>
        <taxon>Dikarya</taxon>
        <taxon>Ascomycota</taxon>
        <taxon>Pezizomycotina</taxon>
        <taxon>Eurotiomycetes</taxon>
        <taxon>Eurotiomycetidae</taxon>
        <taxon>Eurotiales</taxon>
        <taxon>Aspergillaceae</taxon>
        <taxon>Aspergillus</taxon>
        <taxon>Aspergillus subgen. Circumdati</taxon>
    </lineage>
</organism>
<name>A0A1M3TE68_ASPLC</name>
<dbReference type="GO" id="GO:0006891">
    <property type="term" value="P:intra-Golgi vesicle-mediated transport"/>
    <property type="evidence" value="ECO:0007669"/>
    <property type="project" value="TreeGrafter"/>
</dbReference>
<keyword evidence="9 12" id="KW-0472">Membrane</keyword>
<dbReference type="SUPFAM" id="SSF64356">
    <property type="entry name" value="SNARE-like"/>
    <property type="match status" value="1"/>
</dbReference>
<accession>A0A1M3TE68</accession>
<reference evidence="15" key="1">
    <citation type="journal article" date="2017" name="Genome Biol.">
        <title>Comparative genomics reveals high biological diversity and specific adaptations in the industrially and medically important fungal genus Aspergillus.</title>
        <authorList>
            <person name="de Vries R.P."/>
            <person name="Riley R."/>
            <person name="Wiebenga A."/>
            <person name="Aguilar-Osorio G."/>
            <person name="Amillis S."/>
            <person name="Uchima C.A."/>
            <person name="Anderluh G."/>
            <person name="Asadollahi M."/>
            <person name="Askin M."/>
            <person name="Barry K."/>
            <person name="Battaglia E."/>
            <person name="Bayram O."/>
            <person name="Benocci T."/>
            <person name="Braus-Stromeyer S.A."/>
            <person name="Caldana C."/>
            <person name="Canovas D."/>
            <person name="Cerqueira G.C."/>
            <person name="Chen F."/>
            <person name="Chen W."/>
            <person name="Choi C."/>
            <person name="Clum A."/>
            <person name="Dos Santos R.A."/>
            <person name="Damasio A.R."/>
            <person name="Diallinas G."/>
            <person name="Emri T."/>
            <person name="Fekete E."/>
            <person name="Flipphi M."/>
            <person name="Freyberg S."/>
            <person name="Gallo A."/>
            <person name="Gournas C."/>
            <person name="Habgood R."/>
            <person name="Hainaut M."/>
            <person name="Harispe M.L."/>
            <person name="Henrissat B."/>
            <person name="Hilden K.S."/>
            <person name="Hope R."/>
            <person name="Hossain A."/>
            <person name="Karabika E."/>
            <person name="Karaffa L."/>
            <person name="Karanyi Z."/>
            <person name="Krasevec N."/>
            <person name="Kuo A."/>
            <person name="Kusch H."/>
            <person name="LaButti K."/>
            <person name="Lagendijk E.L."/>
            <person name="Lapidus A."/>
            <person name="Levasseur A."/>
            <person name="Lindquist E."/>
            <person name="Lipzen A."/>
            <person name="Logrieco A.F."/>
            <person name="MacCabe A."/>
            <person name="Maekelae M.R."/>
            <person name="Malavazi I."/>
            <person name="Melin P."/>
            <person name="Meyer V."/>
            <person name="Mielnichuk N."/>
            <person name="Miskei M."/>
            <person name="Molnar A.P."/>
            <person name="Mule G."/>
            <person name="Ngan C.Y."/>
            <person name="Orejas M."/>
            <person name="Orosz E."/>
            <person name="Ouedraogo J.P."/>
            <person name="Overkamp K.M."/>
            <person name="Park H.-S."/>
            <person name="Perrone G."/>
            <person name="Piumi F."/>
            <person name="Punt P.J."/>
            <person name="Ram A.F."/>
            <person name="Ramon A."/>
            <person name="Rauscher S."/>
            <person name="Record E."/>
            <person name="Riano-Pachon D.M."/>
            <person name="Robert V."/>
            <person name="Roehrig J."/>
            <person name="Ruller R."/>
            <person name="Salamov A."/>
            <person name="Salih N.S."/>
            <person name="Samson R.A."/>
            <person name="Sandor E."/>
            <person name="Sanguinetti M."/>
            <person name="Schuetze T."/>
            <person name="Sepcic K."/>
            <person name="Shelest E."/>
            <person name="Sherlock G."/>
            <person name="Sophianopoulou V."/>
            <person name="Squina F.M."/>
            <person name="Sun H."/>
            <person name="Susca A."/>
            <person name="Todd R.B."/>
            <person name="Tsang A."/>
            <person name="Unkles S.E."/>
            <person name="van de Wiele N."/>
            <person name="van Rossen-Uffink D."/>
            <person name="Oliveira J.V."/>
            <person name="Vesth T.C."/>
            <person name="Visser J."/>
            <person name="Yu J.-H."/>
            <person name="Zhou M."/>
            <person name="Andersen M.R."/>
            <person name="Archer D.B."/>
            <person name="Baker S.E."/>
            <person name="Benoit I."/>
            <person name="Brakhage A.A."/>
            <person name="Braus G.H."/>
            <person name="Fischer R."/>
            <person name="Frisvad J.C."/>
            <person name="Goldman G.H."/>
            <person name="Houbraken J."/>
            <person name="Oakley B."/>
            <person name="Pocsi I."/>
            <person name="Scazzocchio C."/>
            <person name="Seiboth B."/>
            <person name="vanKuyk P.A."/>
            <person name="Wortman J."/>
            <person name="Dyer P.S."/>
            <person name="Grigoriev I.V."/>
        </authorList>
    </citation>
    <scope>NUCLEOTIDE SEQUENCE [LARGE SCALE GENOMIC DNA]</scope>
    <source>
        <strain evidence="15">CBS 106.47</strain>
    </source>
</reference>
<dbReference type="InterPro" id="IPR022775">
    <property type="entry name" value="AP_mu_sigma_su"/>
</dbReference>
<dbReference type="GO" id="GO:0006890">
    <property type="term" value="P:retrograde vesicle-mediated transport, Golgi to endoplasmic reticulum"/>
    <property type="evidence" value="ECO:0007669"/>
    <property type="project" value="UniProtKB-UniRule"/>
</dbReference>
<keyword evidence="8 12" id="KW-0333">Golgi apparatus</keyword>
<comment type="subcellular location">
    <subcellularLocation>
        <location evidence="12">Cytoplasm</location>
    </subcellularLocation>
    <subcellularLocation>
        <location evidence="1 12">Golgi apparatus membrane</location>
        <topology evidence="1 12">Peripheral membrane protein</topology>
        <orientation evidence="1 12">Cytoplasmic side</orientation>
    </subcellularLocation>
    <subcellularLocation>
        <location evidence="12">Cytoplasmic vesicle</location>
        <location evidence="12">COPI-coated vesicle membrane</location>
        <topology evidence="12">Peripheral membrane protein</topology>
        <orientation evidence="12">Cytoplasmic side</orientation>
    </subcellularLocation>
</comment>
<evidence type="ECO:0000256" key="2">
    <source>
        <dbReference type="ARBA" id="ARBA00006972"/>
    </source>
</evidence>
<keyword evidence="7 12" id="KW-0653">Protein transport</keyword>
<sequence length="209" mass="23014">MPGSLSLFSVNAVLLMSADDGSRIFAKYYSPPHPPAGAAPNSTDYPGANPYPTVKEQKAFEQGLLEKTNKQTSDVILYDNRIVVFKMESDVMLYVVGSADENEVLLYNVVLSLRDALGILFKYAWPILLRGATDKRTIVENYDLVALAIDEIIDDGIILETDPVLIASRVSRAPAPDAPNLKSIDLSEQGLMNAWELGKRRLAEGLRQM</sequence>